<evidence type="ECO:0000313" key="10">
    <source>
        <dbReference type="Proteomes" id="UP000092461"/>
    </source>
</evidence>
<dbReference type="AlphaFoldDB" id="A0A1B0CJ38"/>
<feature type="transmembrane region" description="Helical" evidence="8">
    <location>
        <begin position="523"/>
        <end position="543"/>
    </location>
</feature>
<comment type="similarity">
    <text evidence="2">Belongs to the nucleotide-sugar transporter family. SLC35B subfamily.</text>
</comment>
<keyword evidence="6 8" id="KW-0472">Membrane</keyword>
<dbReference type="EMBL" id="AJWK01014016">
    <property type="status" value="NOT_ANNOTATED_CDS"/>
    <property type="molecule type" value="Genomic_DNA"/>
</dbReference>
<dbReference type="Pfam" id="PF08449">
    <property type="entry name" value="UAA"/>
    <property type="match status" value="2"/>
</dbReference>
<evidence type="ECO:0000256" key="8">
    <source>
        <dbReference type="SAM" id="Phobius"/>
    </source>
</evidence>
<feature type="transmembrane region" description="Helical" evidence="8">
    <location>
        <begin position="371"/>
        <end position="391"/>
    </location>
</feature>
<feature type="transmembrane region" description="Helical" evidence="8">
    <location>
        <begin position="104"/>
        <end position="124"/>
    </location>
</feature>
<evidence type="ECO:0000313" key="9">
    <source>
        <dbReference type="EnsemblMetazoa" id="LLOJ004471-PA"/>
    </source>
</evidence>
<feature type="transmembrane region" description="Helical" evidence="8">
    <location>
        <begin position="444"/>
        <end position="468"/>
    </location>
</feature>
<dbReference type="PANTHER" id="PTHR10778">
    <property type="entry name" value="SOLUTE CARRIER FAMILY 35 MEMBER B"/>
    <property type="match status" value="1"/>
</dbReference>
<dbReference type="GO" id="GO:0000139">
    <property type="term" value="C:Golgi membrane"/>
    <property type="evidence" value="ECO:0007669"/>
    <property type="project" value="TreeGrafter"/>
</dbReference>
<feature type="transmembrane region" description="Helical" evidence="8">
    <location>
        <begin position="322"/>
        <end position="351"/>
    </location>
</feature>
<dbReference type="VEuPathDB" id="VectorBase:LLOJ004471"/>
<feature type="transmembrane region" description="Helical" evidence="8">
    <location>
        <begin position="567"/>
        <end position="587"/>
    </location>
</feature>
<feature type="transmembrane region" description="Helical" evidence="8">
    <location>
        <begin position="27"/>
        <end position="49"/>
    </location>
</feature>
<feature type="transmembrane region" description="Helical" evidence="8">
    <location>
        <begin position="787"/>
        <end position="804"/>
    </location>
</feature>
<dbReference type="EnsemblMetazoa" id="LLOJ004471-RA">
    <property type="protein sequence ID" value="LLOJ004471-PA"/>
    <property type="gene ID" value="LLOJ004471"/>
</dbReference>
<protein>
    <recommendedName>
        <fullName evidence="7">Adenosine 3'-phospho 5'-phosphosulfate transporter 1</fullName>
    </recommendedName>
</protein>
<evidence type="ECO:0000256" key="6">
    <source>
        <dbReference type="ARBA" id="ARBA00023136"/>
    </source>
</evidence>
<feature type="transmembrane region" description="Helical" evidence="8">
    <location>
        <begin position="630"/>
        <end position="649"/>
    </location>
</feature>
<evidence type="ECO:0000256" key="1">
    <source>
        <dbReference type="ARBA" id="ARBA00004141"/>
    </source>
</evidence>
<reference evidence="9" key="1">
    <citation type="submission" date="2020-05" db="UniProtKB">
        <authorList>
            <consortium name="EnsemblMetazoa"/>
        </authorList>
    </citation>
    <scope>IDENTIFICATION</scope>
    <source>
        <strain evidence="9">Jacobina</strain>
    </source>
</reference>
<evidence type="ECO:0000256" key="2">
    <source>
        <dbReference type="ARBA" id="ARBA00010694"/>
    </source>
</evidence>
<keyword evidence="4 8" id="KW-0812">Transmembrane</keyword>
<evidence type="ECO:0000256" key="5">
    <source>
        <dbReference type="ARBA" id="ARBA00022989"/>
    </source>
</evidence>
<dbReference type="VEuPathDB" id="VectorBase:LLONM1_009152"/>
<feature type="transmembrane region" description="Helical" evidence="8">
    <location>
        <begin position="403"/>
        <end position="424"/>
    </location>
</feature>
<dbReference type="PANTHER" id="PTHR10778:SF13">
    <property type="entry name" value="ADENOSINE 3'-PHOSPHO 5'-PHOSPHOSULFATE TRANSPORTER 1"/>
    <property type="match status" value="1"/>
</dbReference>
<dbReference type="EMBL" id="AJWK01014015">
    <property type="status" value="NOT_ANNOTATED_CDS"/>
    <property type="molecule type" value="Genomic_DNA"/>
</dbReference>
<feature type="transmembrane region" description="Helical" evidence="8">
    <location>
        <begin position="656"/>
        <end position="674"/>
    </location>
</feature>
<dbReference type="VEuPathDB" id="VectorBase:LLONM1_006148"/>
<keyword evidence="3" id="KW-0813">Transport</keyword>
<keyword evidence="10" id="KW-1185">Reference proteome</keyword>
<evidence type="ECO:0000256" key="4">
    <source>
        <dbReference type="ARBA" id="ARBA00022692"/>
    </source>
</evidence>
<evidence type="ECO:0000256" key="7">
    <source>
        <dbReference type="ARBA" id="ARBA00039668"/>
    </source>
</evidence>
<dbReference type="InterPro" id="IPR013657">
    <property type="entry name" value="SCL35B1-4/HUT1"/>
</dbReference>
<dbReference type="GO" id="GO:0046964">
    <property type="term" value="F:3'-phosphoadenosine 5'-phosphosulfate transmembrane transporter activity"/>
    <property type="evidence" value="ECO:0007669"/>
    <property type="project" value="TreeGrafter"/>
</dbReference>
<proteinExistence type="inferred from homology"/>
<keyword evidence="5 8" id="KW-1133">Transmembrane helix</keyword>
<name>A0A1B0CJ38_LUTLO</name>
<feature type="transmembrane region" description="Helical" evidence="8">
    <location>
        <begin position="237"/>
        <end position="261"/>
    </location>
</feature>
<accession>A0A1B0CJ38</accession>
<organism evidence="9 10">
    <name type="scientific">Lutzomyia longipalpis</name>
    <name type="common">Sand fly</name>
    <dbReference type="NCBI Taxonomy" id="7200"/>
    <lineage>
        <taxon>Eukaryota</taxon>
        <taxon>Metazoa</taxon>
        <taxon>Ecdysozoa</taxon>
        <taxon>Arthropoda</taxon>
        <taxon>Hexapoda</taxon>
        <taxon>Insecta</taxon>
        <taxon>Pterygota</taxon>
        <taxon>Neoptera</taxon>
        <taxon>Endopterygota</taxon>
        <taxon>Diptera</taxon>
        <taxon>Nematocera</taxon>
        <taxon>Psychodoidea</taxon>
        <taxon>Psychodidae</taxon>
        <taxon>Lutzomyia</taxon>
        <taxon>Lutzomyia</taxon>
    </lineage>
</organism>
<dbReference type="Proteomes" id="UP000092461">
    <property type="component" value="Unassembled WGS sequence"/>
</dbReference>
<feature type="transmembrane region" description="Helical" evidence="8">
    <location>
        <begin position="281"/>
        <end position="301"/>
    </location>
</feature>
<feature type="transmembrane region" description="Helical" evidence="8">
    <location>
        <begin position="148"/>
        <end position="168"/>
    </location>
</feature>
<dbReference type="GO" id="GO:0005789">
    <property type="term" value="C:endoplasmic reticulum membrane"/>
    <property type="evidence" value="ECO:0007669"/>
    <property type="project" value="TreeGrafter"/>
</dbReference>
<evidence type="ECO:0000256" key="3">
    <source>
        <dbReference type="ARBA" id="ARBA00022448"/>
    </source>
</evidence>
<sequence>MRIYFGAEYSDLTLSQLVDTHTKEYGWILKLALNCFGYSCIFLPGFLIYKYTKRVRYLEKNPTGTELRLIPAAVRFCFSGSEGEKSDNAHASKGTAGQGFLKECLLLTYCFLGLMACHLTWGVLQEKIMTQEYEDADGKKSHFRDSQFLVFTNRFLAFVISGAYLFVAQKTRHRAPLYKYSFASLSNIMSAWFQYEALKFISFPTQVLAKSCKIIPVMIMGKIISKNKYEFYEYLTAGLISVGMIFFMTGRLFLLTLYMIFDSFTSNWQGDLFKTYAMTSIQMMCGINLFSTLFTSASLNLQGGFMESLEFASQHPKFIVDCIVLSISSALGQLFIFYTIASFGPVVFTIIMTVRQAIAILLSCLIYKHSISSIGIFGIFVVFLAISLRVYCNQRIKAIRRRAAEMATTLGCIHLISNLMRIYFGAEYSDLTLSQLVDTHTKEYGWILKLALNCFGYSCIFLPGFLIYKYTKRVRYLEKNPTGTELRLIPAVVRFCFSGSEGEKSDNAHASKGTAGQGFLKECLLLTYCFLGLMACHLTWGVLQEKIMTQEYEDADGKKSHFRDSQFLVFTNRFLAFVISGAYLFVAQKTRHRAPLYKYSFASLSNIMSAWFQYEALKFISFPTQNKYEFYEYLTAGLISVGMIFFMTGSHDETKASPVTTLTGLFLLTLYMIFDSFTSNWQGDLFKTYAMTSIQMMCGINLFSTLFTSASLNLQGGFMESLEFASQHPKFIVDCIVLSISSALGQLFIFYTIASFGPVVFTIIMTVRQAIAILLSCLIYKHSISSIGIFGIFVVFLAISLRVYCNQRIKAIRRRAAEMASTYAKPRIAV</sequence>
<comment type="subcellular location">
    <subcellularLocation>
        <location evidence="1">Membrane</location>
        <topology evidence="1">Multi-pass membrane protein</topology>
    </subcellularLocation>
</comment>